<proteinExistence type="predicted"/>
<comment type="caution">
    <text evidence="1">The sequence shown here is derived from an EMBL/GenBank/DDBJ whole genome shotgun (WGS) entry which is preliminary data.</text>
</comment>
<gene>
    <name evidence="1" type="ORF">EUV02_07415</name>
</gene>
<dbReference type="EMBL" id="SIHO01000002">
    <property type="protein sequence ID" value="TFU03024.1"/>
    <property type="molecule type" value="Genomic_DNA"/>
</dbReference>
<dbReference type="Proteomes" id="UP000297737">
    <property type="component" value="Unassembled WGS sequence"/>
</dbReference>
<protein>
    <submittedName>
        <fullName evidence="1">Uncharacterized protein</fullName>
    </submittedName>
</protein>
<reference evidence="1 2" key="1">
    <citation type="submission" date="2019-02" db="EMBL/GenBank/DDBJ databases">
        <title>Polymorphobacter sp. isolated from the lake at the Tibet of China.</title>
        <authorList>
            <person name="Li A."/>
        </authorList>
    </citation>
    <scope>NUCLEOTIDE SEQUENCE [LARGE SCALE GENOMIC DNA]</scope>
    <source>
        <strain evidence="1 2">DJ1R-1</strain>
    </source>
</reference>
<dbReference type="OrthoDB" id="7427399at2"/>
<accession>A0A4Y9EN11</accession>
<evidence type="ECO:0000313" key="2">
    <source>
        <dbReference type="Proteomes" id="UP000297737"/>
    </source>
</evidence>
<dbReference type="AlphaFoldDB" id="A0A4Y9EN11"/>
<sequence>MPGLALAGEWLMSSGTSAPSGWTARLSGGASGRTRGLDWNGYAEAGAVNANPYAAGQAFAGWRLPAHGVRVQAGAGVWGAVQVDGNTVDRLDIGPSLRLHAGTLPVDLIVDYRWRVAGNASPGSGVAVTLAGYF</sequence>
<name>A0A4Y9EN11_9SPHN</name>
<organism evidence="1 2">
    <name type="scientific">Glacieibacterium arshaanense</name>
    <dbReference type="NCBI Taxonomy" id="2511025"/>
    <lineage>
        <taxon>Bacteria</taxon>
        <taxon>Pseudomonadati</taxon>
        <taxon>Pseudomonadota</taxon>
        <taxon>Alphaproteobacteria</taxon>
        <taxon>Sphingomonadales</taxon>
        <taxon>Sphingosinicellaceae</taxon>
        <taxon>Glacieibacterium</taxon>
    </lineage>
</organism>
<keyword evidence="2" id="KW-1185">Reference proteome</keyword>
<evidence type="ECO:0000313" key="1">
    <source>
        <dbReference type="EMBL" id="TFU03024.1"/>
    </source>
</evidence>
<dbReference type="RefSeq" id="WP_135245616.1">
    <property type="nucleotide sequence ID" value="NZ_SIHO01000002.1"/>
</dbReference>